<evidence type="ECO:0000256" key="1">
    <source>
        <dbReference type="SAM" id="Phobius"/>
    </source>
</evidence>
<feature type="transmembrane region" description="Helical" evidence="1">
    <location>
        <begin position="12"/>
        <end position="33"/>
    </location>
</feature>
<accession>A0ABW7KUJ4</accession>
<keyword evidence="1" id="KW-1133">Transmembrane helix</keyword>
<reference evidence="4 5" key="1">
    <citation type="submission" date="2024-10" db="EMBL/GenBank/DDBJ databases">
        <authorList>
            <person name="Riesco R."/>
        </authorList>
    </citation>
    <scope>NUCLEOTIDE SEQUENCE [LARGE SCALE GENOMIC DNA]</scope>
    <source>
        <strain evidence="3 4">NCIMB 15448</strain>
        <strain evidence="2 5">NCIMB 15450</strain>
    </source>
</reference>
<evidence type="ECO:0000313" key="5">
    <source>
        <dbReference type="Proteomes" id="UP001609219"/>
    </source>
</evidence>
<gene>
    <name evidence="3" type="ORF">ACHIPV_30320</name>
    <name evidence="2" type="ORF">ACHIRB_21955</name>
</gene>
<comment type="caution">
    <text evidence="3">The sequence shown here is derived from an EMBL/GenBank/DDBJ whole genome shotgun (WGS) entry which is preliminary data.</text>
</comment>
<keyword evidence="5" id="KW-1185">Reference proteome</keyword>
<evidence type="ECO:0000313" key="2">
    <source>
        <dbReference type="EMBL" id="MFH5231208.1"/>
    </source>
</evidence>
<evidence type="ECO:0000313" key="4">
    <source>
        <dbReference type="Proteomes" id="UP001609176"/>
    </source>
</evidence>
<keyword evidence="1" id="KW-0812">Transmembrane</keyword>
<organism evidence="3 4">
    <name type="scientific">Antrihabitans spumae</name>
    <dbReference type="NCBI Taxonomy" id="3373370"/>
    <lineage>
        <taxon>Bacteria</taxon>
        <taxon>Bacillati</taxon>
        <taxon>Actinomycetota</taxon>
        <taxon>Actinomycetes</taxon>
        <taxon>Mycobacteriales</taxon>
        <taxon>Nocardiaceae</taxon>
        <taxon>Antrihabitans</taxon>
    </lineage>
</organism>
<proteinExistence type="predicted"/>
<evidence type="ECO:0000313" key="3">
    <source>
        <dbReference type="EMBL" id="MFH5246109.1"/>
    </source>
</evidence>
<name>A0ABW7KUJ4_9NOCA</name>
<keyword evidence="1" id="KW-0472">Membrane</keyword>
<protein>
    <recommendedName>
        <fullName evidence="6">DUF1109 domain-containing protein</fullName>
    </recommendedName>
</protein>
<feature type="transmembrane region" description="Helical" evidence="1">
    <location>
        <begin position="75"/>
        <end position="96"/>
    </location>
</feature>
<dbReference type="RefSeq" id="WP_395126771.1">
    <property type="nucleotide sequence ID" value="NZ_JBIMSN010000104.1"/>
</dbReference>
<feature type="transmembrane region" description="Helical" evidence="1">
    <location>
        <begin position="45"/>
        <end position="63"/>
    </location>
</feature>
<sequence length="206" mass="22443">MDAPDRASTAHVRSGIAIALVETAATVLAIIAVRRSWPSAELAPYLAAAAIIALVASAVLWARRIYYVGIRSVKAGVVAALAPVLVATALVTTVVATPEPSRPQPDRVTQEFNSVRPEFVEEAQRLLDEPGRTYSGRMEIGPFHIRTAYDNSVGEVYFHEARGDRQPSSSNPGWVYSPHGIPRGFDETEMQDVGGHWYRFTNVSLD</sequence>
<dbReference type="Proteomes" id="UP001609219">
    <property type="component" value="Unassembled WGS sequence"/>
</dbReference>
<dbReference type="Proteomes" id="UP001609176">
    <property type="component" value="Unassembled WGS sequence"/>
</dbReference>
<dbReference type="EMBL" id="JBIMSP010000172">
    <property type="protein sequence ID" value="MFH5246109.1"/>
    <property type="molecule type" value="Genomic_DNA"/>
</dbReference>
<evidence type="ECO:0008006" key="6">
    <source>
        <dbReference type="Google" id="ProtNLM"/>
    </source>
</evidence>
<dbReference type="EMBL" id="JBIMSN010000104">
    <property type="protein sequence ID" value="MFH5231208.1"/>
    <property type="molecule type" value="Genomic_DNA"/>
</dbReference>